<sequence length="117" mass="13169">MSAAAVAQRYRGLADLPRRGASVRLSQDPALLLTRISPSGDLLQHLYLLRCGPHFHFHSTYTLPVSYLALYSKLRGGECLTHVDTEGHYRFTAEELDFILNYGIKYRLGRDAGSEDE</sequence>
<keyword evidence="2" id="KW-1185">Reference proteome</keyword>
<proteinExistence type="predicted"/>
<accession>A0A2T4TWJ2</accession>
<evidence type="ECO:0000313" key="2">
    <source>
        <dbReference type="Proteomes" id="UP000241436"/>
    </source>
</evidence>
<name>A0A2T4TWJ2_9BACT</name>
<reference evidence="1 2" key="1">
    <citation type="submission" date="2017-09" db="EMBL/GenBank/DDBJ databases">
        <title>Bloom of a denitrifying methanotroph, Candidatus Methylomirabilis limnetica, in a deep stratified lake.</title>
        <authorList>
            <person name="Graf J.S."/>
            <person name="Marchant H.K."/>
            <person name="Tienken D."/>
            <person name="Hach P.F."/>
            <person name="Brand A."/>
            <person name="Schubert C.J."/>
            <person name="Kuypers M.M."/>
            <person name="Milucka J."/>
        </authorList>
    </citation>
    <scope>NUCLEOTIDE SEQUENCE [LARGE SCALE GENOMIC DNA]</scope>
    <source>
        <strain evidence="1 2">Zug</strain>
    </source>
</reference>
<dbReference type="Proteomes" id="UP000241436">
    <property type="component" value="Unassembled WGS sequence"/>
</dbReference>
<comment type="caution">
    <text evidence="1">The sequence shown here is derived from an EMBL/GenBank/DDBJ whole genome shotgun (WGS) entry which is preliminary data.</text>
</comment>
<dbReference type="RefSeq" id="WP_107562937.1">
    <property type="nucleotide sequence ID" value="NZ_NVQC01000023.1"/>
</dbReference>
<dbReference type="EMBL" id="NVQC01000023">
    <property type="protein sequence ID" value="PTL35465.1"/>
    <property type="molecule type" value="Genomic_DNA"/>
</dbReference>
<dbReference type="OrthoDB" id="32195at2"/>
<reference evidence="2" key="2">
    <citation type="journal article" date="2018" name="Environ. Microbiol.">
        <title>Bloom of a denitrifying methanotroph, 'Candidatus Methylomirabilis limnetica', in a deep stratified lake.</title>
        <authorList>
            <person name="Graf J.S."/>
            <person name="Mayr M.J."/>
            <person name="Marchant H.K."/>
            <person name="Tienken D."/>
            <person name="Hach P.F."/>
            <person name="Brand A."/>
            <person name="Schubert C.J."/>
            <person name="Kuypers M.M."/>
            <person name="Milucka J."/>
        </authorList>
    </citation>
    <scope>NUCLEOTIDE SEQUENCE [LARGE SCALE GENOMIC DNA]</scope>
    <source>
        <strain evidence="2">Zug</strain>
    </source>
</reference>
<gene>
    <name evidence="1" type="ORF">CLG94_09335</name>
</gene>
<organism evidence="1 2">
    <name type="scientific">Candidatus Methylomirabilis limnetica</name>
    <dbReference type="NCBI Taxonomy" id="2033718"/>
    <lineage>
        <taxon>Bacteria</taxon>
        <taxon>Candidatus Methylomirabilota</taxon>
        <taxon>Candidatus Methylomirabilia</taxon>
        <taxon>Candidatus Methylomirabilales</taxon>
        <taxon>Candidatus Methylomirabilaceae</taxon>
        <taxon>Candidatus Methylomirabilis</taxon>
    </lineage>
</organism>
<evidence type="ECO:0000313" key="1">
    <source>
        <dbReference type="EMBL" id="PTL35465.1"/>
    </source>
</evidence>
<dbReference type="AlphaFoldDB" id="A0A2T4TWJ2"/>
<protein>
    <submittedName>
        <fullName evidence="1">Uncharacterized protein</fullName>
    </submittedName>
</protein>